<keyword evidence="2" id="KW-1185">Reference proteome</keyword>
<dbReference type="EMBL" id="CM031809">
    <property type="protein sequence ID" value="KAG6667503.1"/>
    <property type="molecule type" value="Genomic_DNA"/>
</dbReference>
<evidence type="ECO:0000313" key="1">
    <source>
        <dbReference type="EMBL" id="KAG6667503.1"/>
    </source>
</evidence>
<comment type="caution">
    <text evidence="1">The sequence shown here is derived from an EMBL/GenBank/DDBJ whole genome shotgun (WGS) entry which is preliminary data.</text>
</comment>
<evidence type="ECO:0000313" key="2">
    <source>
        <dbReference type="Proteomes" id="UP000811609"/>
    </source>
</evidence>
<name>A0A8T1RMF3_CARIL</name>
<dbReference type="PANTHER" id="PTHR33710:SF64">
    <property type="entry name" value="ENDONUCLEASE_EXONUCLEASE_PHOSPHATASE DOMAIN-CONTAINING PROTEIN"/>
    <property type="match status" value="1"/>
</dbReference>
<proteinExistence type="predicted"/>
<protein>
    <submittedName>
        <fullName evidence="1">Uncharacterized protein</fullName>
    </submittedName>
</protein>
<organism evidence="1 2">
    <name type="scientific">Carya illinoinensis</name>
    <name type="common">Pecan</name>
    <dbReference type="NCBI Taxonomy" id="32201"/>
    <lineage>
        <taxon>Eukaryota</taxon>
        <taxon>Viridiplantae</taxon>
        <taxon>Streptophyta</taxon>
        <taxon>Embryophyta</taxon>
        <taxon>Tracheophyta</taxon>
        <taxon>Spermatophyta</taxon>
        <taxon>Magnoliopsida</taxon>
        <taxon>eudicotyledons</taxon>
        <taxon>Gunneridae</taxon>
        <taxon>Pentapetalae</taxon>
        <taxon>rosids</taxon>
        <taxon>fabids</taxon>
        <taxon>Fagales</taxon>
        <taxon>Juglandaceae</taxon>
        <taxon>Carya</taxon>
    </lineage>
</organism>
<dbReference type="AlphaFoldDB" id="A0A8T1RMF3"/>
<dbReference type="PANTHER" id="PTHR33710">
    <property type="entry name" value="BNAC02G09200D PROTEIN"/>
    <property type="match status" value="1"/>
</dbReference>
<accession>A0A8T1RMF3</accession>
<reference evidence="1" key="1">
    <citation type="submission" date="2020-12" db="EMBL/GenBank/DDBJ databases">
        <title>WGS assembly of Carya illinoinensis cv. Pawnee.</title>
        <authorList>
            <person name="Platts A."/>
            <person name="Shu S."/>
            <person name="Wright S."/>
            <person name="Barry K."/>
            <person name="Edger P."/>
            <person name="Pires J.C."/>
            <person name="Schmutz J."/>
        </authorList>
    </citation>
    <scope>NUCLEOTIDE SEQUENCE</scope>
    <source>
        <tissue evidence="1">Leaf</tissue>
    </source>
</reference>
<sequence length="98" mass="12097">MRPAMSDFSECILELNVVDLALVRVIYTWANNQTWSLLDRFLISTEWEIHYPEVWQKRLPRLCSDHWRIMLDYGGIQRRRRHFKFENMWLNQKDLWIG</sequence>
<gene>
    <name evidence="1" type="ORF">CIPAW_01G105200</name>
</gene>
<dbReference type="Proteomes" id="UP000811609">
    <property type="component" value="Chromosome 1"/>
</dbReference>